<gene>
    <name evidence="1" type="ORF">SLS53_006410</name>
</gene>
<dbReference type="Proteomes" id="UP001320245">
    <property type="component" value="Unassembled WGS sequence"/>
</dbReference>
<proteinExistence type="predicted"/>
<organism evidence="1 2">
    <name type="scientific">Cytospora paraplurivora</name>
    <dbReference type="NCBI Taxonomy" id="2898453"/>
    <lineage>
        <taxon>Eukaryota</taxon>
        <taxon>Fungi</taxon>
        <taxon>Dikarya</taxon>
        <taxon>Ascomycota</taxon>
        <taxon>Pezizomycotina</taxon>
        <taxon>Sordariomycetes</taxon>
        <taxon>Sordariomycetidae</taxon>
        <taxon>Diaporthales</taxon>
        <taxon>Cytosporaceae</taxon>
        <taxon>Cytospora</taxon>
    </lineage>
</organism>
<sequence length="289" mass="32135">MSSVAMDPFTLSTGVVGILGFVMQMAKAASQAKQAVEKFKSASKEVTGLLERLVVLETVCKLVEVAVAARPRDSSGPSSASPGAMSTALLQCLRKMEALGHLLSATGLDSSQTRSPLSKSEAFSRLRFVLHRDKVKSMVQDVDHAISLLQFIINVDIWYTVKVGKTMRERSQSSRYMGFVTWTTIESWHGEHGEDHKSIPGRRGIIQVRLPLSSVKVDFHYTHFMGTPSYALNINHIIDRTSELGIKIGDLFRSDERDLLKLKKLLSNRELSLYSVVWNDANLFYGPSF</sequence>
<keyword evidence="2" id="KW-1185">Reference proteome</keyword>
<dbReference type="AlphaFoldDB" id="A0AAN9U2G2"/>
<reference evidence="1 2" key="1">
    <citation type="journal article" date="2023" name="PLoS ONE">
        <title>Cytospora paraplurivora sp. nov. isolated from orchards with fruit tree decline syndrome in Ontario, Canada.</title>
        <authorList>
            <person name="Ilyukhin E."/>
            <person name="Nguyen H.D.T."/>
            <person name="Castle A.J."/>
            <person name="Ellouze W."/>
        </authorList>
    </citation>
    <scope>NUCLEOTIDE SEQUENCE [LARGE SCALE GENOMIC DNA]</scope>
    <source>
        <strain evidence="1 2">FDS-564</strain>
    </source>
</reference>
<accession>A0AAN9U2G2</accession>
<evidence type="ECO:0000313" key="1">
    <source>
        <dbReference type="EMBL" id="KAK7737790.1"/>
    </source>
</evidence>
<name>A0AAN9U2G2_9PEZI</name>
<evidence type="ECO:0000313" key="2">
    <source>
        <dbReference type="Proteomes" id="UP001320245"/>
    </source>
</evidence>
<evidence type="ECO:0008006" key="3">
    <source>
        <dbReference type="Google" id="ProtNLM"/>
    </source>
</evidence>
<comment type="caution">
    <text evidence="1">The sequence shown here is derived from an EMBL/GenBank/DDBJ whole genome shotgun (WGS) entry which is preliminary data.</text>
</comment>
<protein>
    <recommendedName>
        <fullName evidence="3">Fungal N-terminal domain-containing protein</fullName>
    </recommendedName>
</protein>
<dbReference type="EMBL" id="JAJSPL020000028">
    <property type="protein sequence ID" value="KAK7737790.1"/>
    <property type="molecule type" value="Genomic_DNA"/>
</dbReference>